<protein>
    <submittedName>
        <fullName evidence="1">Uncharacterized protein</fullName>
    </submittedName>
</protein>
<proteinExistence type="predicted"/>
<reference evidence="1 2" key="1">
    <citation type="submission" date="2018-06" db="EMBL/GenBank/DDBJ databases">
        <title>Genomic Encyclopedia of Type Strains, Phase IV (KMG-IV): sequencing the most valuable type-strain genomes for metagenomic binning, comparative biology and taxonomic classification.</title>
        <authorList>
            <person name="Goeker M."/>
        </authorList>
    </citation>
    <scope>NUCLEOTIDE SEQUENCE [LARGE SCALE GENOMIC DNA]</scope>
    <source>
        <strain evidence="1 2">DSM 44599</strain>
    </source>
</reference>
<name>A0A366DGH2_9NOCA</name>
<dbReference type="OrthoDB" id="4565089at2"/>
<dbReference type="AlphaFoldDB" id="A0A366DGH2"/>
<dbReference type="Proteomes" id="UP000252586">
    <property type="component" value="Unassembled WGS sequence"/>
</dbReference>
<comment type="caution">
    <text evidence="1">The sequence shown here is derived from an EMBL/GenBank/DDBJ whole genome shotgun (WGS) entry which is preliminary data.</text>
</comment>
<organism evidence="1 2">
    <name type="scientific">Nocardia puris</name>
    <dbReference type="NCBI Taxonomy" id="208602"/>
    <lineage>
        <taxon>Bacteria</taxon>
        <taxon>Bacillati</taxon>
        <taxon>Actinomycetota</taxon>
        <taxon>Actinomycetes</taxon>
        <taxon>Mycobacteriales</taxon>
        <taxon>Nocardiaceae</taxon>
        <taxon>Nocardia</taxon>
    </lineage>
</organism>
<evidence type="ECO:0000313" key="1">
    <source>
        <dbReference type="EMBL" id="RBO88444.1"/>
    </source>
</evidence>
<evidence type="ECO:0000313" key="2">
    <source>
        <dbReference type="Proteomes" id="UP000252586"/>
    </source>
</evidence>
<keyword evidence="2" id="KW-1185">Reference proteome</keyword>
<sequence>MSDFVIRPFRRDDRDHLTRLVDRHIAAVNPGASVSVNTVLSRIERRPEETILDPWVIERMTLVAEQRGVIVAAAHLLRYGDDARVSGDYRDAAAIEWFLAPVGADEQAAADGVMTACLAQFARWRSAHRWYDGKLPAPAVYGLPDQWPHLRALLDRTGWVRVEDPVTEIVLVAATRDLHHPDRADLTVRRSMGELGTVFTACRGDTRVGALEIDTDLTPPERISRGGGWADVCDAEGEPDVLRWLFGRVADWLRLGAIDRLLDYRYPGEPGLPLLLECGFTELTRIERGWRHPG</sequence>
<dbReference type="EMBL" id="QNRE01000009">
    <property type="protein sequence ID" value="RBO88444.1"/>
    <property type="molecule type" value="Genomic_DNA"/>
</dbReference>
<dbReference type="STRING" id="1210090.GCA_001613185_05331"/>
<gene>
    <name evidence="1" type="ORF">DFR74_109212</name>
</gene>
<dbReference type="RefSeq" id="WP_067512378.1">
    <property type="nucleotide sequence ID" value="NZ_QNRE01000009.1"/>
</dbReference>
<accession>A0A366DGH2</accession>